<dbReference type="GO" id="GO:0006457">
    <property type="term" value="P:protein folding"/>
    <property type="evidence" value="ECO:0007669"/>
    <property type="project" value="InterPro"/>
</dbReference>
<dbReference type="InterPro" id="IPR001623">
    <property type="entry name" value="DnaJ_domain"/>
</dbReference>
<reference evidence="3" key="1">
    <citation type="submission" date="2008-12" db="EMBL/GenBank/DDBJ databases">
        <title>Medicago truncatula full length cdna cloning project.</title>
        <authorList>
            <person name="Moskal W."/>
            <person name="Chan A."/>
            <person name="Cheung F."/>
            <person name="Xiao Y."/>
            <person name="Town C.D."/>
        </authorList>
    </citation>
    <scope>NUCLEOTIDE SEQUENCE</scope>
</reference>
<dbReference type="PANTHER" id="PTHR24078">
    <property type="entry name" value="DNAJ HOMOLOG SUBFAMILY C MEMBER"/>
    <property type="match status" value="1"/>
</dbReference>
<dbReference type="Pfam" id="PF01556">
    <property type="entry name" value="DnaJ_C"/>
    <property type="match status" value="1"/>
</dbReference>
<dbReference type="SMART" id="SM00271">
    <property type="entry name" value="DnaJ"/>
    <property type="match status" value="1"/>
</dbReference>
<dbReference type="InterPro" id="IPR051339">
    <property type="entry name" value="DnaJ_subfamily_B"/>
</dbReference>
<dbReference type="FunFam" id="2.60.260.20:FF:000006">
    <property type="entry name" value="DnaJ subfamily B member 13"/>
    <property type="match status" value="1"/>
</dbReference>
<sequence length="280" mass="31833">MGNHDYYKTLKVKRDATLEDLNDSYNNLVMKWHPDKINQYPSRNPSRKQEFEAKFKRISEAYEVLSDPKKRQIYDRSGQYPVNLENGGGSNMEVDEGVGVVETDFLCSLEELYKGCKKKVNVVRDVPDEFGKLKSEEEILKIHIKPGRKKGTKITFPGKGSQQPGSAPSDVIFVVNERPHPIFKRDGKDLIMTEKISLLEALVGKTLNITTLDGRHITVELDDIVTPGYEKVVADEGMPLSKDPSKRGNLIIKFNVMYPPSLTSQQKYDVRRILNDPADY</sequence>
<dbReference type="CDD" id="cd06257">
    <property type="entry name" value="DnaJ"/>
    <property type="match status" value="1"/>
</dbReference>
<evidence type="ECO:0000313" key="4">
    <source>
        <dbReference type="EMBL" id="AFK40314.1"/>
    </source>
</evidence>
<dbReference type="FunFam" id="2.60.260.20:FF:000015">
    <property type="entry name" value="Heat shock protein 40"/>
    <property type="match status" value="1"/>
</dbReference>
<dbReference type="InterPro" id="IPR036869">
    <property type="entry name" value="J_dom_sf"/>
</dbReference>
<evidence type="ECO:0000256" key="1">
    <source>
        <dbReference type="ARBA" id="ARBA00023186"/>
    </source>
</evidence>
<dbReference type="Gene3D" id="1.10.287.110">
    <property type="entry name" value="DnaJ domain"/>
    <property type="match status" value="1"/>
</dbReference>
<dbReference type="ExpressionAtlas" id="B7FI99">
    <property type="expression patterns" value="differential"/>
</dbReference>
<dbReference type="EMBL" id="BT051816">
    <property type="protein sequence ID" value="ACJ84478.1"/>
    <property type="molecule type" value="mRNA"/>
</dbReference>
<name>B7FI99_MEDTR</name>
<dbReference type="InterPro" id="IPR018253">
    <property type="entry name" value="DnaJ_domain_CS"/>
</dbReference>
<dbReference type="Gene3D" id="2.60.260.20">
    <property type="entry name" value="Urease metallochaperone UreE, N-terminal domain"/>
    <property type="match status" value="2"/>
</dbReference>
<proteinExistence type="evidence at transcript level"/>
<keyword evidence="1" id="KW-0143">Chaperone</keyword>
<evidence type="ECO:0000259" key="2">
    <source>
        <dbReference type="PROSITE" id="PS50076"/>
    </source>
</evidence>
<feature type="domain" description="J" evidence="2">
    <location>
        <begin position="5"/>
        <end position="78"/>
    </location>
</feature>
<dbReference type="GO" id="GO:0051082">
    <property type="term" value="F:unfolded protein binding"/>
    <property type="evidence" value="ECO:0007669"/>
    <property type="project" value="InterPro"/>
</dbReference>
<dbReference type="EMBL" id="BT141957">
    <property type="protein sequence ID" value="AFK41751.1"/>
    <property type="molecule type" value="mRNA"/>
</dbReference>
<dbReference type="AlphaFoldDB" id="B7FI99"/>
<dbReference type="PROSITE" id="PS00636">
    <property type="entry name" value="DNAJ_1"/>
    <property type="match status" value="1"/>
</dbReference>
<reference evidence="4" key="2">
    <citation type="submission" date="2012-05" db="EMBL/GenBank/DDBJ databases">
        <authorList>
            <person name="Krishnakumar V."/>
            <person name="Cheung F."/>
            <person name="Xiao Y."/>
            <person name="Chan A."/>
            <person name="Moskal W.A."/>
            <person name="Town C.D."/>
        </authorList>
    </citation>
    <scope>NUCLEOTIDE SEQUENCE</scope>
</reference>
<dbReference type="SUPFAM" id="SSF49493">
    <property type="entry name" value="HSP40/DnaJ peptide-binding domain"/>
    <property type="match status" value="2"/>
</dbReference>
<dbReference type="Pfam" id="PF00226">
    <property type="entry name" value="DnaJ"/>
    <property type="match status" value="1"/>
</dbReference>
<dbReference type="PROSITE" id="PS50076">
    <property type="entry name" value="DNAJ_2"/>
    <property type="match status" value="1"/>
</dbReference>
<protein>
    <recommendedName>
        <fullName evidence="2">J domain-containing protein</fullName>
    </recommendedName>
</protein>
<organism evidence="3">
    <name type="scientific">Medicago truncatula</name>
    <name type="common">Barrel medic</name>
    <name type="synonym">Medicago tribuloides</name>
    <dbReference type="NCBI Taxonomy" id="3880"/>
    <lineage>
        <taxon>Eukaryota</taxon>
        <taxon>Viridiplantae</taxon>
        <taxon>Streptophyta</taxon>
        <taxon>Embryophyta</taxon>
        <taxon>Tracheophyta</taxon>
        <taxon>Spermatophyta</taxon>
        <taxon>Magnoliopsida</taxon>
        <taxon>eudicotyledons</taxon>
        <taxon>Gunneridae</taxon>
        <taxon>Pentapetalae</taxon>
        <taxon>rosids</taxon>
        <taxon>fabids</taxon>
        <taxon>Fabales</taxon>
        <taxon>Fabaceae</taxon>
        <taxon>Papilionoideae</taxon>
        <taxon>50 kb inversion clade</taxon>
        <taxon>NPAAA clade</taxon>
        <taxon>Hologalegina</taxon>
        <taxon>IRL clade</taxon>
        <taxon>Trifolieae</taxon>
        <taxon>Medicago</taxon>
    </lineage>
</organism>
<dbReference type="InterPro" id="IPR008971">
    <property type="entry name" value="HSP40/DnaJ_pept-bd"/>
</dbReference>
<evidence type="ECO:0000313" key="3">
    <source>
        <dbReference type="EMBL" id="ACJ84478.1"/>
    </source>
</evidence>
<dbReference type="InterPro" id="IPR002939">
    <property type="entry name" value="DnaJ_C"/>
</dbReference>
<dbReference type="CDD" id="cd10747">
    <property type="entry name" value="DnaJ_C"/>
    <property type="match status" value="1"/>
</dbReference>
<dbReference type="SUPFAM" id="SSF46565">
    <property type="entry name" value="Chaperone J-domain"/>
    <property type="match status" value="1"/>
</dbReference>
<dbReference type="PRINTS" id="PR00625">
    <property type="entry name" value="JDOMAIN"/>
</dbReference>
<dbReference type="PANTHER" id="PTHR24078:SF175">
    <property type="entry name" value="DNAJ HEAT SHOCK FAMILY PROTEIN"/>
    <property type="match status" value="1"/>
</dbReference>
<dbReference type="EMBL" id="BT140519">
    <property type="protein sequence ID" value="AFK40314.1"/>
    <property type="molecule type" value="mRNA"/>
</dbReference>
<accession>B7FI99</accession>